<dbReference type="PROSITE" id="PS00518">
    <property type="entry name" value="ZF_RING_1"/>
    <property type="match status" value="1"/>
</dbReference>
<evidence type="ECO:0000256" key="3">
    <source>
        <dbReference type="ARBA" id="ARBA00022833"/>
    </source>
</evidence>
<gene>
    <name evidence="7" type="ORF">Fmac_005360</name>
</gene>
<keyword evidence="8" id="KW-1185">Reference proteome</keyword>
<evidence type="ECO:0000256" key="4">
    <source>
        <dbReference type="PROSITE-ProRule" id="PRU00175"/>
    </source>
</evidence>
<reference evidence="7 8" key="1">
    <citation type="submission" date="2024-08" db="EMBL/GenBank/DDBJ databases">
        <title>Insights into the chromosomal genome structure of Flemingia macrophylla.</title>
        <authorList>
            <person name="Ding Y."/>
            <person name="Zhao Y."/>
            <person name="Bi W."/>
            <person name="Wu M."/>
            <person name="Zhao G."/>
            <person name="Gong Y."/>
            <person name="Li W."/>
            <person name="Zhang P."/>
        </authorList>
    </citation>
    <scope>NUCLEOTIDE SEQUENCE [LARGE SCALE GENOMIC DNA]</scope>
    <source>
        <strain evidence="7">DYQJB</strain>
        <tissue evidence="7">Leaf</tissue>
    </source>
</reference>
<evidence type="ECO:0000313" key="8">
    <source>
        <dbReference type="Proteomes" id="UP001603857"/>
    </source>
</evidence>
<protein>
    <recommendedName>
        <fullName evidence="6">RING-type domain-containing protein</fullName>
    </recommendedName>
</protein>
<dbReference type="PANTHER" id="PTHR46537:SF3">
    <property type="entry name" value="E3 UBIQUITIN-PROTEIN LIGASE RING1A"/>
    <property type="match status" value="1"/>
</dbReference>
<comment type="caution">
    <text evidence="7">The sequence shown here is derived from an EMBL/GenBank/DDBJ whole genome shotgun (WGS) entry which is preliminary data.</text>
</comment>
<keyword evidence="2 4" id="KW-0863">Zinc-finger</keyword>
<dbReference type="InterPro" id="IPR044592">
    <property type="entry name" value="RING1A/B"/>
</dbReference>
<dbReference type="PROSITE" id="PS50089">
    <property type="entry name" value="ZF_RING_2"/>
    <property type="match status" value="1"/>
</dbReference>
<feature type="region of interest" description="Disordered" evidence="5">
    <location>
        <begin position="150"/>
        <end position="203"/>
    </location>
</feature>
<feature type="compositionally biased region" description="Low complexity" evidence="5">
    <location>
        <begin position="162"/>
        <end position="173"/>
    </location>
</feature>
<sequence length="490" mass="54414">MAPSNCSTDDHEQEQTEDEVGACCFLLNFCFFGIADLYILLDLASIRQEFQCAICLGIIRKTRTVMECLHRFCRECIDKAIRLGKNECPTCRAHCASRRSLRDDPNYDALISAIYPDIDKYEAEEFAWCEAEIKRNKQIQDSIAQTVKRQAEAASSKRQKARATAAAQGNNGTSDELQQSNDNENMNDNDGGKDLSTGDDTKTMLEEGGERDIQFPHEPLAMDVDQTDDEITPSMVSLPGSIYREENDDQSNTEVNGGNARSIRIFRLINHLCNSESDNDDQSNTEVNEGSARNSRITRLINHLRNSEADEVEMEIPLKLVSLDEQKIPNMQRPIISCKPSMPMKTLCKYVALTTEVQAEEVQLYLVEEPQTYIQGGEKSVDDINKDKLRVLEDEETLGELYTPTLISLGPMILAYKMKQQNLAPCLVGVGGEKKGKSPREKGGGRLSPSRVKVGGGQLSLSPYRAGWGVGEEGKITRGRGTIVVARGGV</sequence>
<evidence type="ECO:0000313" key="7">
    <source>
        <dbReference type="EMBL" id="KAL2344075.1"/>
    </source>
</evidence>
<dbReference type="InterPro" id="IPR017907">
    <property type="entry name" value="Znf_RING_CS"/>
</dbReference>
<accession>A0ABD1NA70</accession>
<evidence type="ECO:0000256" key="5">
    <source>
        <dbReference type="SAM" id="MobiDB-lite"/>
    </source>
</evidence>
<dbReference type="SMART" id="SM00184">
    <property type="entry name" value="RING"/>
    <property type="match status" value="1"/>
</dbReference>
<feature type="domain" description="RING-type" evidence="6">
    <location>
        <begin position="52"/>
        <end position="92"/>
    </location>
</feature>
<feature type="region of interest" description="Disordered" evidence="5">
    <location>
        <begin position="431"/>
        <end position="453"/>
    </location>
</feature>
<dbReference type="EMBL" id="JBGMDY010000002">
    <property type="protein sequence ID" value="KAL2344075.1"/>
    <property type="molecule type" value="Genomic_DNA"/>
</dbReference>
<dbReference type="Pfam" id="PF13923">
    <property type="entry name" value="zf-C3HC4_2"/>
    <property type="match status" value="1"/>
</dbReference>
<evidence type="ECO:0000256" key="1">
    <source>
        <dbReference type="ARBA" id="ARBA00022723"/>
    </source>
</evidence>
<dbReference type="GO" id="GO:0008270">
    <property type="term" value="F:zinc ion binding"/>
    <property type="evidence" value="ECO:0007669"/>
    <property type="project" value="UniProtKB-KW"/>
</dbReference>
<dbReference type="AlphaFoldDB" id="A0ABD1NA70"/>
<proteinExistence type="predicted"/>
<evidence type="ECO:0000259" key="6">
    <source>
        <dbReference type="PROSITE" id="PS50089"/>
    </source>
</evidence>
<dbReference type="Gene3D" id="3.30.40.10">
    <property type="entry name" value="Zinc/RING finger domain, C3HC4 (zinc finger)"/>
    <property type="match status" value="1"/>
</dbReference>
<dbReference type="CDD" id="cd16531">
    <property type="entry name" value="RING-HC_RING1-like"/>
    <property type="match status" value="1"/>
</dbReference>
<dbReference type="PANTHER" id="PTHR46537">
    <property type="entry name" value="OS11G0578200 PROTEIN"/>
    <property type="match status" value="1"/>
</dbReference>
<dbReference type="Proteomes" id="UP001603857">
    <property type="component" value="Unassembled WGS sequence"/>
</dbReference>
<dbReference type="InterPro" id="IPR001841">
    <property type="entry name" value="Znf_RING"/>
</dbReference>
<dbReference type="SUPFAM" id="SSF57850">
    <property type="entry name" value="RING/U-box"/>
    <property type="match status" value="1"/>
</dbReference>
<keyword evidence="1" id="KW-0479">Metal-binding</keyword>
<dbReference type="InterPro" id="IPR013083">
    <property type="entry name" value="Znf_RING/FYVE/PHD"/>
</dbReference>
<feature type="compositionally biased region" description="Basic and acidic residues" evidence="5">
    <location>
        <begin position="432"/>
        <end position="444"/>
    </location>
</feature>
<evidence type="ECO:0000256" key="2">
    <source>
        <dbReference type="ARBA" id="ARBA00022771"/>
    </source>
</evidence>
<organism evidence="7 8">
    <name type="scientific">Flemingia macrophylla</name>
    <dbReference type="NCBI Taxonomy" id="520843"/>
    <lineage>
        <taxon>Eukaryota</taxon>
        <taxon>Viridiplantae</taxon>
        <taxon>Streptophyta</taxon>
        <taxon>Embryophyta</taxon>
        <taxon>Tracheophyta</taxon>
        <taxon>Spermatophyta</taxon>
        <taxon>Magnoliopsida</taxon>
        <taxon>eudicotyledons</taxon>
        <taxon>Gunneridae</taxon>
        <taxon>Pentapetalae</taxon>
        <taxon>rosids</taxon>
        <taxon>fabids</taxon>
        <taxon>Fabales</taxon>
        <taxon>Fabaceae</taxon>
        <taxon>Papilionoideae</taxon>
        <taxon>50 kb inversion clade</taxon>
        <taxon>NPAAA clade</taxon>
        <taxon>indigoferoid/millettioid clade</taxon>
        <taxon>Phaseoleae</taxon>
        <taxon>Flemingia</taxon>
    </lineage>
</organism>
<name>A0ABD1NA70_9FABA</name>
<keyword evidence="3" id="KW-0862">Zinc</keyword>